<evidence type="ECO:0000256" key="8">
    <source>
        <dbReference type="ARBA" id="ARBA00023212"/>
    </source>
</evidence>
<dbReference type="SUPFAM" id="SSF47050">
    <property type="entry name" value="VHP, Villin headpiece domain"/>
    <property type="match status" value="1"/>
</dbReference>
<dbReference type="SUPFAM" id="SSF82754">
    <property type="entry name" value="C-terminal, gelsolin-like domain of Sec23/24"/>
    <property type="match status" value="1"/>
</dbReference>
<dbReference type="CDD" id="cd11293">
    <property type="entry name" value="gelsolin_S4_like"/>
    <property type="match status" value="1"/>
</dbReference>
<dbReference type="InterPro" id="IPR003128">
    <property type="entry name" value="Villin_headpiece"/>
</dbReference>
<dbReference type="FunFam" id="3.40.20.10:FF:000002">
    <property type="entry name" value="Gelsolin"/>
    <property type="match status" value="1"/>
</dbReference>
<dbReference type="PANTHER" id="PTHR11977:SF123">
    <property type="entry name" value="GELSOLIN"/>
    <property type="match status" value="1"/>
</dbReference>
<dbReference type="PANTHER" id="PTHR11977">
    <property type="entry name" value="VILLIN"/>
    <property type="match status" value="1"/>
</dbReference>
<dbReference type="GO" id="GO:0008154">
    <property type="term" value="P:actin polymerization or depolymerization"/>
    <property type="evidence" value="ECO:0007669"/>
    <property type="project" value="TreeGrafter"/>
</dbReference>
<dbReference type="PRINTS" id="PR00597">
    <property type="entry name" value="GELSOLIN"/>
</dbReference>
<dbReference type="SMART" id="SM00262">
    <property type="entry name" value="GEL"/>
    <property type="match status" value="6"/>
</dbReference>
<dbReference type="CDD" id="cd11289">
    <property type="entry name" value="gelsolin_S2_like"/>
    <property type="match status" value="1"/>
</dbReference>
<dbReference type="GO" id="GO:0051015">
    <property type="term" value="F:actin filament binding"/>
    <property type="evidence" value="ECO:0007669"/>
    <property type="project" value="InterPro"/>
</dbReference>
<dbReference type="OrthoDB" id="6375767at2759"/>
<dbReference type="GO" id="GO:0051014">
    <property type="term" value="P:actin filament severing"/>
    <property type="evidence" value="ECO:0007669"/>
    <property type="project" value="TreeGrafter"/>
</dbReference>
<dbReference type="GO" id="GO:0005737">
    <property type="term" value="C:cytoplasm"/>
    <property type="evidence" value="ECO:0007669"/>
    <property type="project" value="TreeGrafter"/>
</dbReference>
<dbReference type="RefSeq" id="XP_019636322.1">
    <property type="nucleotide sequence ID" value="XM_019780763.1"/>
</dbReference>
<dbReference type="InterPro" id="IPR007123">
    <property type="entry name" value="Gelsolin-like_dom"/>
</dbReference>
<dbReference type="CDD" id="cd11288">
    <property type="entry name" value="gelsolin_S5_like"/>
    <property type="match status" value="1"/>
</dbReference>
<dbReference type="FunFam" id="3.40.20.10:FF:000001">
    <property type="entry name" value="Gelsolin"/>
    <property type="match status" value="1"/>
</dbReference>
<dbReference type="GO" id="GO:0051016">
    <property type="term" value="P:barbed-end actin filament capping"/>
    <property type="evidence" value="ECO:0007669"/>
    <property type="project" value="TreeGrafter"/>
</dbReference>
<dbReference type="InterPro" id="IPR007122">
    <property type="entry name" value="Villin/Gelsolin"/>
</dbReference>
<evidence type="ECO:0000256" key="7">
    <source>
        <dbReference type="ARBA" id="ARBA00023203"/>
    </source>
</evidence>
<dbReference type="FunFam" id="3.40.20.10:FF:000004">
    <property type="entry name" value="Gelsolin"/>
    <property type="match status" value="1"/>
</dbReference>
<dbReference type="Proteomes" id="UP000515135">
    <property type="component" value="Unplaced"/>
</dbReference>
<evidence type="ECO:0000256" key="5">
    <source>
        <dbReference type="ARBA" id="ARBA00022737"/>
    </source>
</evidence>
<protein>
    <submittedName>
        <fullName evidence="11">LOW QUALITY PROTEIN: advillin-like</fullName>
    </submittedName>
</protein>
<evidence type="ECO:0000256" key="3">
    <source>
        <dbReference type="ARBA" id="ARBA00022467"/>
    </source>
</evidence>
<dbReference type="FunFam" id="3.40.20.10:FF:000005">
    <property type="entry name" value="Gelsolin"/>
    <property type="match status" value="1"/>
</dbReference>
<sequence length="844" mass="93279">MGDTVIPAAFKGAGRSEGLKIWRVEKLEPKEIPAATYGQFFTGDAYIILKSRKTGSSLAHDLYFWLGKECSQDEAGAAAMLTVALDDSLGGAPIQHREVQGHESSAFTGCFKKGVTYKQGGVASGFKHVEINMSNVRRLLHLKGKRNVRATEVPMEWKSFNEGDSFILDIGNALFVWNGAKSNHNERRASIMFATSVRDSERGGRAKVAVVDPGDPTPPAMEKVLGEKPSKLADPIPDNDVKVAREDQQNTKLYHVSDASGQLVMSEVANRPLTQDLLKTEDCYILDQAGQRIFVWKGKGATRTEKAAAMSNALGFIKAKGYPNHTCIETVNENAESSLFKQMFQSWKVKGQTVGMGKSHSMGRIAKVENVSFDAATLHAHPEQAAQQRMVDDGTGKVQVWRIEGPEMVEVKSSTYGQFYGGDCYIVLYTYQVRNRDAYIIYYWQGRHASIDELGTSALKAVELDDQYSGAPVQVRVTMGKEPNHFLAIFKGKLIIYEGGTSREGGQSEAADTRLFQVRGTDESNTKAIEVPARAASLNSNDVFVLQSPSNVHLWYGKGASGDEREMAKTVSRLISKRDPEIVIEGQEKPDFWNAIGGKAPYASAPRLQEEDQDNPARLFLVSNATGRVVVDEISDFTQDDLEEDDVMILDTWDQVFVWIGADANVTEKQESLRITKEYLDTDPSGRDPDTPIIKVKMGFEPPTFTGWFMAWDPFKWSEGKSYDQLKAEFGDASAVVDVTTLITQSMAKSSIDGKSPKKGFSAGAGEPVRDVGQMNLNGNFVPGQTFSYEELIGEEIPEGVDPTKKELYLSDEDFESIFGMSRDKFNSLAGWKRTGLKKEKKLF</sequence>
<gene>
    <name evidence="11" type="primary">LOC109478947</name>
</gene>
<reference evidence="11" key="1">
    <citation type="submission" date="2025-08" db="UniProtKB">
        <authorList>
            <consortium name="RefSeq"/>
        </authorList>
    </citation>
    <scope>IDENTIFICATION</scope>
    <source>
        <tissue evidence="11">Gonad</tissue>
    </source>
</reference>
<dbReference type="GO" id="GO:0015629">
    <property type="term" value="C:actin cytoskeleton"/>
    <property type="evidence" value="ECO:0007669"/>
    <property type="project" value="TreeGrafter"/>
</dbReference>
<comment type="similarity">
    <text evidence="2">Belongs to the villin/gelsolin family.</text>
</comment>
<accession>A0A6P4ZZC7</accession>
<keyword evidence="7" id="KW-0009">Actin-binding</keyword>
<dbReference type="InterPro" id="IPR036180">
    <property type="entry name" value="Gelsolin-like_dom_sf"/>
</dbReference>
<dbReference type="CDD" id="cd11291">
    <property type="entry name" value="gelsolin_S6_like"/>
    <property type="match status" value="1"/>
</dbReference>
<keyword evidence="8" id="KW-0206">Cytoskeleton</keyword>
<dbReference type="SUPFAM" id="SSF55753">
    <property type="entry name" value="Actin depolymerizing proteins"/>
    <property type="match status" value="5"/>
</dbReference>
<keyword evidence="4" id="KW-0963">Cytoplasm</keyword>
<dbReference type="Gene3D" id="3.40.20.10">
    <property type="entry name" value="Severin"/>
    <property type="match status" value="6"/>
</dbReference>
<dbReference type="Pfam" id="PF00626">
    <property type="entry name" value="Gelsolin"/>
    <property type="match status" value="6"/>
</dbReference>
<organism evidence="10 11">
    <name type="scientific">Branchiostoma belcheri</name>
    <name type="common">Amphioxus</name>
    <dbReference type="NCBI Taxonomy" id="7741"/>
    <lineage>
        <taxon>Eukaryota</taxon>
        <taxon>Metazoa</taxon>
        <taxon>Chordata</taxon>
        <taxon>Cephalochordata</taxon>
        <taxon>Leptocardii</taxon>
        <taxon>Amphioxiformes</taxon>
        <taxon>Branchiostomatidae</taxon>
        <taxon>Branchiostoma</taxon>
    </lineage>
</organism>
<dbReference type="InterPro" id="IPR036886">
    <property type="entry name" value="Villin_headpiece_dom_sf"/>
</dbReference>
<keyword evidence="10" id="KW-1185">Reference proteome</keyword>
<dbReference type="SMART" id="SM00153">
    <property type="entry name" value="VHP"/>
    <property type="match status" value="1"/>
</dbReference>
<dbReference type="InterPro" id="IPR029006">
    <property type="entry name" value="ADF-H/Gelsolin-like_dom_sf"/>
</dbReference>
<dbReference type="PROSITE" id="PS51089">
    <property type="entry name" value="HP"/>
    <property type="match status" value="1"/>
</dbReference>
<comment type="subcellular location">
    <subcellularLocation>
        <location evidence="1">Cytoplasm</location>
        <location evidence="1">Cytoskeleton</location>
    </subcellularLocation>
</comment>
<evidence type="ECO:0000259" key="9">
    <source>
        <dbReference type="PROSITE" id="PS51089"/>
    </source>
</evidence>
<evidence type="ECO:0000256" key="2">
    <source>
        <dbReference type="ARBA" id="ARBA00008418"/>
    </source>
</evidence>
<keyword evidence="3" id="KW-0117">Actin capping</keyword>
<keyword evidence="6" id="KW-0106">Calcium</keyword>
<dbReference type="GeneID" id="109478947"/>
<evidence type="ECO:0000256" key="1">
    <source>
        <dbReference type="ARBA" id="ARBA00004245"/>
    </source>
</evidence>
<dbReference type="Pfam" id="PF02209">
    <property type="entry name" value="VHP"/>
    <property type="match status" value="1"/>
</dbReference>
<proteinExistence type="inferred from homology"/>
<dbReference type="CDD" id="cd11290">
    <property type="entry name" value="gelsolin_S1_like"/>
    <property type="match status" value="1"/>
</dbReference>
<evidence type="ECO:0000313" key="10">
    <source>
        <dbReference type="Proteomes" id="UP000515135"/>
    </source>
</evidence>
<evidence type="ECO:0000256" key="6">
    <source>
        <dbReference type="ARBA" id="ARBA00022837"/>
    </source>
</evidence>
<dbReference type="AlphaFoldDB" id="A0A6P4ZZC7"/>
<dbReference type="Gene3D" id="1.10.950.10">
    <property type="entry name" value="Villin headpiece domain"/>
    <property type="match status" value="1"/>
</dbReference>
<dbReference type="KEGG" id="bbel:109478947"/>
<evidence type="ECO:0000313" key="11">
    <source>
        <dbReference type="RefSeq" id="XP_019636322.1"/>
    </source>
</evidence>
<dbReference type="GO" id="GO:0005546">
    <property type="term" value="F:phosphatidylinositol-4,5-bisphosphate binding"/>
    <property type="evidence" value="ECO:0007669"/>
    <property type="project" value="TreeGrafter"/>
</dbReference>
<keyword evidence="5" id="KW-0677">Repeat</keyword>
<name>A0A6P4ZZC7_BRABE</name>
<evidence type="ECO:0000256" key="4">
    <source>
        <dbReference type="ARBA" id="ARBA00022490"/>
    </source>
</evidence>
<feature type="domain" description="HP" evidence="9">
    <location>
        <begin position="781"/>
        <end position="844"/>
    </location>
</feature>
<dbReference type="CDD" id="cd11292">
    <property type="entry name" value="gelsolin_S3_like"/>
    <property type="match status" value="1"/>
</dbReference>